<feature type="compositionally biased region" description="Polar residues" evidence="1">
    <location>
        <begin position="1469"/>
        <end position="1489"/>
    </location>
</feature>
<feature type="compositionally biased region" description="Polar residues" evidence="1">
    <location>
        <begin position="1357"/>
        <end position="1374"/>
    </location>
</feature>
<dbReference type="EMBL" id="JFBX01000728">
    <property type="protein sequence ID" value="KXH30038.1"/>
    <property type="molecule type" value="Genomic_DNA"/>
</dbReference>
<feature type="region of interest" description="Disordered" evidence="1">
    <location>
        <begin position="1027"/>
        <end position="1062"/>
    </location>
</feature>
<gene>
    <name evidence="3" type="ORF">CSIM01_00752</name>
</gene>
<feature type="compositionally biased region" description="Low complexity" evidence="1">
    <location>
        <begin position="1395"/>
        <end position="1419"/>
    </location>
</feature>
<feature type="chain" id="PRO_5007801665" description="Cell agglutination protein mam3" evidence="2">
    <location>
        <begin position="24"/>
        <end position="2959"/>
    </location>
</feature>
<feature type="region of interest" description="Disordered" evidence="1">
    <location>
        <begin position="1516"/>
        <end position="1548"/>
    </location>
</feature>
<feature type="compositionally biased region" description="Low complexity" evidence="1">
    <location>
        <begin position="1491"/>
        <end position="1504"/>
    </location>
</feature>
<feature type="region of interest" description="Disordered" evidence="1">
    <location>
        <begin position="937"/>
        <end position="968"/>
    </location>
</feature>
<feature type="compositionally biased region" description="Low complexity" evidence="1">
    <location>
        <begin position="1338"/>
        <end position="1351"/>
    </location>
</feature>
<feature type="region of interest" description="Disordered" evidence="1">
    <location>
        <begin position="1469"/>
        <end position="1504"/>
    </location>
</feature>
<feature type="compositionally biased region" description="Low complexity" evidence="1">
    <location>
        <begin position="949"/>
        <end position="963"/>
    </location>
</feature>
<feature type="region of interest" description="Disordered" evidence="1">
    <location>
        <begin position="2858"/>
        <end position="2878"/>
    </location>
</feature>
<feature type="compositionally biased region" description="Low complexity" evidence="1">
    <location>
        <begin position="1871"/>
        <end position="1897"/>
    </location>
</feature>
<sequence length="2959" mass="294820">MSEIPGLWRLILPPLFLGSSILAQSCLEALNNNQVDACVCYSLEYVVSYVAYIAVSTSYTSNCEALPTISATTSAAPQILGSNPAGGNYSGYVTVSNGVYTGTDILAGPTTRAILGLDGSGTLVVEDPPSYTTVSRGGITATVSPGSLPNSVNSTSFLTTNPITAPRTILVVNPTPGASTASQGTVVVAVPDPRLYNTSTLAYSGSDPLGATRTTISTIAESGFIPGTYVVAVTTTAVSDVSYDVSTVAYTGTAVISGPTVVSVIQPTDGSDRGTVVIEVPPTGVPPPQVTSIVPYEGMSSITGPTTILNRPFDGTVPGTVIVGLPPASFITQTVPFTGKEALTASITISIAPPSGSQLGTVVIGSPSATFLASFVPFTGSTQETLSVIQPTGTSPGVVIIGQPGGSIPDVEDPTSAASAPQVTPTRYVTSIVTYTPASDAPNTPSTLAVIDGTVIIGLPRIISPAATGSDSFITSARRGPFVTSTVDFTQGVDLPTTVDPVGTVPGTVFIYASLRDGNSASPFVTSEVVLLGTAAGSAPTTISVIQPTNGLPGTLIIGRPAIFVTSTVSWTGSVPLPSRTTLAVVAPSGDSPGTVFVADPAVLGRQFSTSYVRLTGAQEDGAATTLTLIPGQGTSQPVIVIGVPGDYVTSTVDFSGTDILTTRTTLSTLPPNGAAPGFIIVADPPTPVSTGTPGVTNGASGDPQPNFVTSTVLYEGSTTSVLTTVQPSGLNMGTVVLAVPSATSSSRPGESPVSKVNDSSVALASFVTSTVVSLVGYPVTSRTTISTITPNVEASIPGTYVVALPNAYITSTVPWTGAMPLSTLTTISIIPPFASQPGVLVVAAPNATVSSTPQPVSSDAAQQPVPTSSAAPGDSATPLPATQLSAQTLFTTSTVLLASNLGIPSETTLTTLQGGPGSPSTVLLGVPAATETAIGEETLEATSNANAGSRSPSESESGTTSPPAGSFILTATPTDASPMTTALANSAIGPVVTSDIFYSGTNPFTSPIPLTTLSAGLGSPSTVIMLQPSSATGSTSNSAGDSGSRPLEAVSSLTTNSSPSPTTIVLVQSGTTVLLQASFVTSTLDAGSSSSEGSQGLVPISTILPSAGEPGTVLLGRPAAIASSTTSTNSSSGLSPENTLPAQLSSPLGSSAVSTIQSQVSNPQDLTESSQTDSGPASISSYSDTDSIAFSTVASTAALADSITTNAASSGRLSNQSPFGTAPDSAVTTPVATVFVDYTGTGVPSEFLTLRTTSGTVVVQRPRPLTTVQTFIPGSISTAFLTIIPSGTEPVTIVFGIPSPVGTTPVLSTNPEIVSEGTQSSTNLADTLTSVDPQIAISSPTSSATSASQQDVPSLPVSTSTAISTSIDPISQRPSEPIPSESTTSVAVNPGFLSPPGFVSTSSSTSSSPVSEATSSVSQTSAELTTDSSNQIPTIPSSQSSGSDTISSSGNSGIDTLALSAIISQVSETSSAPDSTSNVSSPTATQPRESPLTTSTTSPSITTSTTNVVTALASDRISDPSSSSSASGTVLPNSLASPTPASQSTAAGVNTFSPASLDVSSLGSALEVSGSSGISISDTSAQSSSSLLLPVTTDPNLIGPTSSTEISPSAGSSLGSSETTSSQGASVLSTSVPILGSTSSTGSPTTSTLSVAPGVLSTETSSLVESSATPSSPSSLASFLPNSLSSGGTSYTDVPTSVTTTGQSTLPSFASTSDTLFSTGGTSLSLPAAIETPIDTRISSAVTETSSIILPAGSSPLTSSAIDLQSNTAALSSPDSSSVVESRTSTLTETTAGSSTSSELSTQSASSISSTSTLSALSVPTISSSALLNILSTLSSSAVSSSTAAPPFSSVLTPAGADQTTATMDTIPADTTVQDTTSTSTSLISPDSSLSSSNLSRDLGSSSLSASATPSGPSLVTPTATFVTSVVVFTGTESLTGTGLVPLTTVYPSNGDAPTVIFGAARRLFASVAVPYSGTGIITGPQQVSIVLPSGSDSLVLGTIVYATPDPLVTSEVDYTGTGTLTSPLPLTTIYQSGTVPGTIVLARPAIFATSGTSSAAISSASSESSSPVVSSTILQSTSSVESISPMEASSFSTFFSPLDSASTFVSFESSSGSSGVSESTASSLPTVLAESSTSSESQRGSSSLVVVFPSTSSDSYSSMVGDLSSSAILPASSVGSISTPELSTFTATSTDGSLSTSVSIDPAFLGTSSSLTSDPIVPILTSERPIFPSQTTTSTDLETTAVQATVSQSFETKIEVSPSNTVGSSDLASSSLLVVPSTASSSDFISFTVVSYVDSTGSIEFPSSVASSPASEDIIPSISSISDQALVSSSAPPASALYDSIQVPFTGTDQLPTPVPISTVPPSGSVRGTIFYAAQFLTSTVSGTGQSTVTLSTIQPSGTQAIGLVIIAVPASLQLSATLSISPDSGGSSTSAISSDSSATSLTTLVTLASPIATTISISLSESAGSTGTSELSTTLESTSVATTSSEVESLSTLNPEAISTSFASLLTTADSSSLSDVSLASSLSTLQSSSTSFEALNTDTSARTSITIGSEASSSTSIDATSTEASSLTSFTASSLLSESPITTARVDSSNSVPSTSSTSDFETISTALASLISTTDLISTLSSSTTADDTTSASRSLLTETASLTTNTEISSATSFSLASETANISLEITASTGDTPSTSESSLIDTSSFLLSTTIDTIASFSSDATSSDFTAATSIPSETSQFSTTSTSAEAASYITSQLIYTGPSSLSEPLPLSTVQPTNGSPGTVILAIPASFYVTSTLIYTEGDSYIVPSAISTVAPSGTAKGTVVFAARYAVARVAYSGTSIITEPIPIATYPGSGTVLGTIIYADPPSTSATSGPSSTTSTSTDSLDPFDLSATSTSSTSSDVGIPSTLSSSSLLSTVSSTLEVFTGSSTSSRDTFTRLIFRDFFININIGIVIKRFHRPRSFFNFFHT</sequence>
<evidence type="ECO:0000256" key="2">
    <source>
        <dbReference type="SAM" id="SignalP"/>
    </source>
</evidence>
<dbReference type="Proteomes" id="UP000070328">
    <property type="component" value="Unassembled WGS sequence"/>
</dbReference>
<evidence type="ECO:0000313" key="4">
    <source>
        <dbReference type="Proteomes" id="UP000070328"/>
    </source>
</evidence>
<feature type="compositionally biased region" description="Low complexity" evidence="1">
    <location>
        <begin position="1570"/>
        <end position="1587"/>
    </location>
</feature>
<feature type="compositionally biased region" description="Low complexity" evidence="1">
    <location>
        <begin position="1608"/>
        <end position="1623"/>
    </location>
</feature>
<feature type="region of interest" description="Disordered" evidence="1">
    <location>
        <begin position="2465"/>
        <end position="2493"/>
    </location>
</feature>
<comment type="caution">
    <text evidence="3">The sequence shown here is derived from an EMBL/GenBank/DDBJ whole genome shotgun (WGS) entry which is preliminary data.</text>
</comment>
<feature type="compositionally biased region" description="Polar residues" evidence="1">
    <location>
        <begin position="1594"/>
        <end position="1607"/>
    </location>
</feature>
<feature type="region of interest" description="Disordered" evidence="1">
    <location>
        <begin position="1570"/>
        <end position="1628"/>
    </location>
</feature>
<feature type="compositionally biased region" description="Low complexity" evidence="1">
    <location>
        <begin position="1030"/>
        <end position="1045"/>
    </location>
</feature>
<evidence type="ECO:0008006" key="5">
    <source>
        <dbReference type="Google" id="ProtNLM"/>
    </source>
</evidence>
<feature type="region of interest" description="Disordered" evidence="1">
    <location>
        <begin position="1771"/>
        <end position="1806"/>
    </location>
</feature>
<dbReference type="OrthoDB" id="4405280at2759"/>
<feature type="signal peptide" evidence="2">
    <location>
        <begin position="1"/>
        <end position="23"/>
    </location>
</feature>
<evidence type="ECO:0000313" key="3">
    <source>
        <dbReference type="EMBL" id="KXH30038.1"/>
    </source>
</evidence>
<keyword evidence="2" id="KW-0732">Signal</keyword>
<feature type="region of interest" description="Disordered" evidence="1">
    <location>
        <begin position="851"/>
        <end position="881"/>
    </location>
</feature>
<feature type="compositionally biased region" description="Polar residues" evidence="1">
    <location>
        <begin position="1134"/>
        <end position="1183"/>
    </location>
</feature>
<feature type="compositionally biased region" description="Polar residues" evidence="1">
    <location>
        <begin position="851"/>
        <end position="871"/>
    </location>
</feature>
<feature type="compositionally biased region" description="Low complexity" evidence="1">
    <location>
        <begin position="1375"/>
        <end position="1386"/>
    </location>
</feature>
<name>A0A135S2E6_9PEZI</name>
<evidence type="ECO:0000256" key="1">
    <source>
        <dbReference type="SAM" id="MobiDB-lite"/>
    </source>
</evidence>
<feature type="compositionally biased region" description="Low complexity" evidence="1">
    <location>
        <begin position="1429"/>
        <end position="1452"/>
    </location>
</feature>
<keyword evidence="4" id="KW-1185">Reference proteome</keyword>
<feature type="compositionally biased region" description="Low complexity" evidence="1">
    <location>
        <begin position="1516"/>
        <end position="1528"/>
    </location>
</feature>
<accession>A0A135S2E6</accession>
<feature type="region of interest" description="Disordered" evidence="1">
    <location>
        <begin position="1125"/>
        <end position="1183"/>
    </location>
</feature>
<feature type="region of interest" description="Disordered" evidence="1">
    <location>
        <begin position="1338"/>
        <end position="1452"/>
    </location>
</feature>
<feature type="region of interest" description="Disordered" evidence="1">
    <location>
        <begin position="1866"/>
        <end position="1897"/>
    </location>
</feature>
<feature type="compositionally biased region" description="Low complexity" evidence="1">
    <location>
        <begin position="1052"/>
        <end position="1062"/>
    </location>
</feature>
<feature type="compositionally biased region" description="Low complexity" evidence="1">
    <location>
        <begin position="1535"/>
        <end position="1548"/>
    </location>
</feature>
<protein>
    <recommendedName>
        <fullName evidence="5">Cell agglutination protein mam3</fullName>
    </recommendedName>
</protein>
<proteinExistence type="predicted"/>
<reference evidence="3 4" key="1">
    <citation type="submission" date="2014-02" db="EMBL/GenBank/DDBJ databases">
        <title>The genome sequence of Colletotrichum simmondsii CBS122122.</title>
        <authorList>
            <person name="Baroncelli R."/>
            <person name="Thon M.R."/>
        </authorList>
    </citation>
    <scope>NUCLEOTIDE SEQUENCE [LARGE SCALE GENOMIC DNA]</scope>
    <source>
        <strain evidence="3 4">CBS122122</strain>
    </source>
</reference>
<organism evidence="3 4">
    <name type="scientific">Colletotrichum simmondsii</name>
    <dbReference type="NCBI Taxonomy" id="703756"/>
    <lineage>
        <taxon>Eukaryota</taxon>
        <taxon>Fungi</taxon>
        <taxon>Dikarya</taxon>
        <taxon>Ascomycota</taxon>
        <taxon>Pezizomycotina</taxon>
        <taxon>Sordariomycetes</taxon>
        <taxon>Hypocreomycetidae</taxon>
        <taxon>Glomerellales</taxon>
        <taxon>Glomerellaceae</taxon>
        <taxon>Colletotrichum</taxon>
        <taxon>Colletotrichum acutatum species complex</taxon>
    </lineage>
</organism>